<dbReference type="Gene3D" id="1.25.40.10">
    <property type="entry name" value="Tetratricopeptide repeat domain"/>
    <property type="match status" value="1"/>
</dbReference>
<protein>
    <submittedName>
        <fullName evidence="1">Uncharacterized protein</fullName>
    </submittedName>
</protein>
<gene>
    <name evidence="1" type="ORF">VOLCADRAFT_119158</name>
</gene>
<dbReference type="InParanoid" id="D8UAP5"/>
<reference evidence="1 2" key="1">
    <citation type="journal article" date="2010" name="Science">
        <title>Genomic analysis of organismal complexity in the multicellular green alga Volvox carteri.</title>
        <authorList>
            <person name="Prochnik S.E."/>
            <person name="Umen J."/>
            <person name="Nedelcu A.M."/>
            <person name="Hallmann A."/>
            <person name="Miller S.M."/>
            <person name="Nishii I."/>
            <person name="Ferris P."/>
            <person name="Kuo A."/>
            <person name="Mitros T."/>
            <person name="Fritz-Laylin L.K."/>
            <person name="Hellsten U."/>
            <person name="Chapman J."/>
            <person name="Simakov O."/>
            <person name="Rensing S.A."/>
            <person name="Terry A."/>
            <person name="Pangilinan J."/>
            <person name="Kapitonov V."/>
            <person name="Jurka J."/>
            <person name="Salamov A."/>
            <person name="Shapiro H."/>
            <person name="Schmutz J."/>
            <person name="Grimwood J."/>
            <person name="Lindquist E."/>
            <person name="Lucas S."/>
            <person name="Grigoriev I.V."/>
            <person name="Schmitt R."/>
            <person name="Kirk D."/>
            <person name="Rokhsar D.S."/>
        </authorList>
    </citation>
    <scope>NUCLEOTIDE SEQUENCE [LARGE SCALE GENOMIC DNA]</scope>
    <source>
        <strain evidence="2">f. Nagariensis / Eve</strain>
    </source>
</reference>
<evidence type="ECO:0000313" key="1">
    <source>
        <dbReference type="EMBL" id="EFJ43141.1"/>
    </source>
</evidence>
<dbReference type="OrthoDB" id="538842at2759"/>
<proteinExistence type="predicted"/>
<dbReference type="RefSeq" id="XP_002955716.1">
    <property type="nucleotide sequence ID" value="XM_002955670.1"/>
</dbReference>
<dbReference type="EMBL" id="GL378375">
    <property type="protein sequence ID" value="EFJ43141.1"/>
    <property type="molecule type" value="Genomic_DNA"/>
</dbReference>
<organism evidence="2">
    <name type="scientific">Volvox carteri f. nagariensis</name>
    <dbReference type="NCBI Taxonomy" id="3068"/>
    <lineage>
        <taxon>Eukaryota</taxon>
        <taxon>Viridiplantae</taxon>
        <taxon>Chlorophyta</taxon>
        <taxon>core chlorophytes</taxon>
        <taxon>Chlorophyceae</taxon>
        <taxon>CS clade</taxon>
        <taxon>Chlamydomonadales</taxon>
        <taxon>Volvocaceae</taxon>
        <taxon>Volvox</taxon>
    </lineage>
</organism>
<accession>D8UAP5</accession>
<dbReference type="InterPro" id="IPR011990">
    <property type="entry name" value="TPR-like_helical_dom_sf"/>
</dbReference>
<dbReference type="KEGG" id="vcn:VOLCADRAFT_119158"/>
<name>D8UAP5_VOLCA</name>
<dbReference type="AlphaFoldDB" id="D8UAP5"/>
<dbReference type="GeneID" id="9614422"/>
<sequence>LGLLPNREVYNILLAGLAKSRPLPELLGFYNEMVRGCLRTTIPVRGSDAAAGGGGTAAVEIPPGAVRQPPLTPDHYTFNALLTAAAHHMTDLATLDRIRREMARVGCLHAAADDDDVLRATTRQM</sequence>
<evidence type="ECO:0000313" key="2">
    <source>
        <dbReference type="Proteomes" id="UP000001058"/>
    </source>
</evidence>
<dbReference type="Proteomes" id="UP000001058">
    <property type="component" value="Unassembled WGS sequence"/>
</dbReference>
<keyword evidence="2" id="KW-1185">Reference proteome</keyword>
<feature type="non-terminal residue" evidence="1">
    <location>
        <position position="1"/>
    </location>
</feature>